<evidence type="ECO:0000313" key="3">
    <source>
        <dbReference type="Proteomes" id="UP000319557"/>
    </source>
</evidence>
<organism evidence="2 3">
    <name type="scientific">Rosistilla ulvae</name>
    <dbReference type="NCBI Taxonomy" id="1930277"/>
    <lineage>
        <taxon>Bacteria</taxon>
        <taxon>Pseudomonadati</taxon>
        <taxon>Planctomycetota</taxon>
        <taxon>Planctomycetia</taxon>
        <taxon>Pirellulales</taxon>
        <taxon>Pirellulaceae</taxon>
        <taxon>Rosistilla</taxon>
    </lineage>
</organism>
<accession>A0A517LYZ1</accession>
<reference evidence="2 3" key="1">
    <citation type="submission" date="2019-02" db="EMBL/GenBank/DDBJ databases">
        <title>Deep-cultivation of Planctomycetes and their phenomic and genomic characterization uncovers novel biology.</title>
        <authorList>
            <person name="Wiegand S."/>
            <person name="Jogler M."/>
            <person name="Boedeker C."/>
            <person name="Pinto D."/>
            <person name="Vollmers J."/>
            <person name="Rivas-Marin E."/>
            <person name="Kohn T."/>
            <person name="Peeters S.H."/>
            <person name="Heuer A."/>
            <person name="Rast P."/>
            <person name="Oberbeckmann S."/>
            <person name="Bunk B."/>
            <person name="Jeske O."/>
            <person name="Meyerdierks A."/>
            <person name="Storesund J.E."/>
            <person name="Kallscheuer N."/>
            <person name="Luecker S."/>
            <person name="Lage O.M."/>
            <person name="Pohl T."/>
            <person name="Merkel B.J."/>
            <person name="Hornburger P."/>
            <person name="Mueller R.-W."/>
            <person name="Bruemmer F."/>
            <person name="Labrenz M."/>
            <person name="Spormann A.M."/>
            <person name="Op den Camp H."/>
            <person name="Overmann J."/>
            <person name="Amann R."/>
            <person name="Jetten M.S.M."/>
            <person name="Mascher T."/>
            <person name="Medema M.H."/>
            <person name="Devos D.P."/>
            <person name="Kaster A.-K."/>
            <person name="Ovreas L."/>
            <person name="Rohde M."/>
            <person name="Galperin M.Y."/>
            <person name="Jogler C."/>
        </authorList>
    </citation>
    <scope>NUCLEOTIDE SEQUENCE [LARGE SCALE GENOMIC DNA]</scope>
    <source>
        <strain evidence="2 3">EC9</strain>
    </source>
</reference>
<evidence type="ECO:0000256" key="1">
    <source>
        <dbReference type="SAM" id="MobiDB-lite"/>
    </source>
</evidence>
<dbReference type="OrthoDB" id="289788at2"/>
<feature type="region of interest" description="Disordered" evidence="1">
    <location>
        <begin position="46"/>
        <end position="76"/>
    </location>
</feature>
<sequence length="98" mass="10857">MSEKKPTPWRVQESGKVCPICGKRTYSNGGIHPQCAVLQADSARTEKLRAERKRKANEASSGPKSKPQSTTWTQKKCPKCGKESHVRRKTCDCGHAFG</sequence>
<dbReference type="Proteomes" id="UP000319557">
    <property type="component" value="Chromosome"/>
</dbReference>
<name>A0A517LYZ1_9BACT</name>
<keyword evidence="3" id="KW-1185">Reference proteome</keyword>
<dbReference type="EMBL" id="CP036261">
    <property type="protein sequence ID" value="QDS87844.1"/>
    <property type="molecule type" value="Genomic_DNA"/>
</dbReference>
<feature type="compositionally biased region" description="Polar residues" evidence="1">
    <location>
        <begin position="58"/>
        <end position="74"/>
    </location>
</feature>
<evidence type="ECO:0000313" key="2">
    <source>
        <dbReference type="EMBL" id="QDS87844.1"/>
    </source>
</evidence>
<dbReference type="RefSeq" id="WP_145344477.1">
    <property type="nucleotide sequence ID" value="NZ_CP036261.1"/>
</dbReference>
<gene>
    <name evidence="2" type="ORF">EC9_20270</name>
</gene>
<dbReference type="KEGG" id="ruv:EC9_20270"/>
<dbReference type="AlphaFoldDB" id="A0A517LYZ1"/>
<protein>
    <submittedName>
        <fullName evidence="2">Uncharacterized protein</fullName>
    </submittedName>
</protein>
<proteinExistence type="predicted"/>